<feature type="transmembrane region" description="Helical" evidence="1">
    <location>
        <begin position="294"/>
        <end position="316"/>
    </location>
</feature>
<keyword evidence="4" id="KW-1185">Reference proteome</keyword>
<comment type="caution">
    <text evidence="3">The sequence shown here is derived from an EMBL/GenBank/DDBJ whole genome shotgun (WGS) entry which is preliminary data.</text>
</comment>
<proteinExistence type="predicted"/>
<dbReference type="Proteomes" id="UP000239480">
    <property type="component" value="Unassembled WGS sequence"/>
</dbReference>
<evidence type="ECO:0000256" key="2">
    <source>
        <dbReference type="SAM" id="SignalP"/>
    </source>
</evidence>
<dbReference type="InterPro" id="IPR025738">
    <property type="entry name" value="BatD"/>
</dbReference>
<dbReference type="EMBL" id="PVTD01000001">
    <property type="protein sequence ID" value="PRY26800.1"/>
    <property type="molecule type" value="Genomic_DNA"/>
</dbReference>
<evidence type="ECO:0000313" key="3">
    <source>
        <dbReference type="EMBL" id="PRY26800.1"/>
    </source>
</evidence>
<feature type="signal peptide" evidence="2">
    <location>
        <begin position="1"/>
        <end position="20"/>
    </location>
</feature>
<name>A0A2T0S073_9RHOB</name>
<protein>
    <submittedName>
        <fullName evidence="3">Oxygen tolerance protein BatD</fullName>
    </submittedName>
</protein>
<keyword evidence="1" id="KW-0812">Transmembrane</keyword>
<keyword evidence="2" id="KW-0732">Signal</keyword>
<sequence length="426" mass="45474">MRQLAIALMLLVGLGGPVSAQDGTTSEQADAPAYIVRTTVEPETVAVGQPVVLRVTVLVPTWMPQPPVFPSMEAPNVIVRLPERGSGPVSENVEGETWSGVSRAYRLYPMVPGVVSLPTQVIGLTYADPETTQPIEVDAPVDAVSFTASVPDGAEGLDPMILASGLTLEQTLEGGEGVLAPGDAVTRTIVARIEGTSPLFLPPMIPVLQADPVQAYPKEPAVSESEDRGELSGQRQESVTYVAQYGGTVDLPEVALEWFNVAAGKLETATVPGITLEVDGPAPKAEPRLTSRQLAVLIGALCVLCGIIWALWRYVLPPIRSWQRRRQAAWLASEAHAAEMVQSALRARDLPKTHDAIARWKVVSGAASVDRLEAPLAGIGRARYGTTETLEDWGALDRAFDELRAAVLETDSPEVLPPLNPMPSTR</sequence>
<evidence type="ECO:0000313" key="4">
    <source>
        <dbReference type="Proteomes" id="UP000239480"/>
    </source>
</evidence>
<gene>
    <name evidence="3" type="ORF">CLV78_101902</name>
</gene>
<dbReference type="PANTHER" id="PTHR40940">
    <property type="entry name" value="PROTEIN BATD-RELATED"/>
    <property type="match status" value="1"/>
</dbReference>
<evidence type="ECO:0000256" key="1">
    <source>
        <dbReference type="SAM" id="Phobius"/>
    </source>
</evidence>
<accession>A0A2T0S073</accession>
<keyword evidence="1" id="KW-0472">Membrane</keyword>
<dbReference type="OrthoDB" id="7699970at2"/>
<dbReference type="RefSeq" id="WP_106203520.1">
    <property type="nucleotide sequence ID" value="NZ_PVTD01000001.1"/>
</dbReference>
<organism evidence="3 4">
    <name type="scientific">Aliiruegeria haliotis</name>
    <dbReference type="NCBI Taxonomy" id="1280846"/>
    <lineage>
        <taxon>Bacteria</taxon>
        <taxon>Pseudomonadati</taxon>
        <taxon>Pseudomonadota</taxon>
        <taxon>Alphaproteobacteria</taxon>
        <taxon>Rhodobacterales</taxon>
        <taxon>Roseobacteraceae</taxon>
        <taxon>Aliiruegeria</taxon>
    </lineage>
</organism>
<feature type="chain" id="PRO_5015429974" evidence="2">
    <location>
        <begin position="21"/>
        <end position="426"/>
    </location>
</feature>
<dbReference type="AlphaFoldDB" id="A0A2T0S073"/>
<reference evidence="3 4" key="1">
    <citation type="submission" date="2018-03" db="EMBL/GenBank/DDBJ databases">
        <title>Genomic Encyclopedia of Archaeal and Bacterial Type Strains, Phase II (KMG-II): from individual species to whole genera.</title>
        <authorList>
            <person name="Goeker M."/>
        </authorList>
    </citation>
    <scope>NUCLEOTIDE SEQUENCE [LARGE SCALE GENOMIC DNA]</scope>
    <source>
        <strain evidence="3 4">DSM 29328</strain>
    </source>
</reference>
<keyword evidence="1" id="KW-1133">Transmembrane helix</keyword>
<dbReference type="PANTHER" id="PTHR40940:SF1">
    <property type="entry name" value="PROTEIN BATD"/>
    <property type="match status" value="1"/>
</dbReference>